<evidence type="ECO:0000313" key="2">
    <source>
        <dbReference type="EMBL" id="GEN80719.1"/>
    </source>
</evidence>
<evidence type="ECO:0000256" key="1">
    <source>
        <dbReference type="SAM" id="MobiDB-lite"/>
    </source>
</evidence>
<dbReference type="AlphaFoldDB" id="A0A511YZV9"/>
<evidence type="ECO:0000313" key="3">
    <source>
        <dbReference type="Proteomes" id="UP000321484"/>
    </source>
</evidence>
<feature type="region of interest" description="Disordered" evidence="1">
    <location>
        <begin position="1"/>
        <end position="32"/>
    </location>
</feature>
<proteinExistence type="predicted"/>
<keyword evidence="3" id="KW-1185">Reference proteome</keyword>
<reference evidence="2 3" key="1">
    <citation type="submission" date="2019-07" db="EMBL/GenBank/DDBJ databases">
        <title>Whole genome shotgun sequence of Actinotalea fermentans NBRC 105374.</title>
        <authorList>
            <person name="Hosoyama A."/>
            <person name="Uohara A."/>
            <person name="Ohji S."/>
            <person name="Ichikawa N."/>
        </authorList>
    </citation>
    <scope>NUCLEOTIDE SEQUENCE [LARGE SCALE GENOMIC DNA]</scope>
    <source>
        <strain evidence="2 3">NBRC 105374</strain>
    </source>
</reference>
<dbReference type="Proteomes" id="UP000321484">
    <property type="component" value="Unassembled WGS sequence"/>
</dbReference>
<organism evidence="2 3">
    <name type="scientific">Actinotalea fermentans</name>
    <dbReference type="NCBI Taxonomy" id="43671"/>
    <lineage>
        <taxon>Bacteria</taxon>
        <taxon>Bacillati</taxon>
        <taxon>Actinomycetota</taxon>
        <taxon>Actinomycetes</taxon>
        <taxon>Micrococcales</taxon>
        <taxon>Cellulomonadaceae</taxon>
        <taxon>Actinotalea</taxon>
    </lineage>
</organism>
<accession>A0A511YZV9</accession>
<protein>
    <submittedName>
        <fullName evidence="2">Uncharacterized protein</fullName>
    </submittedName>
</protein>
<sequence>MTARESRASRANNQRVAGKTPDGLPRDVRRRPGTLVGGSVAGLLVGAASVTRVLRFGAAAGGPPARIAWGKTNVTRTLPCQIGTSG</sequence>
<comment type="caution">
    <text evidence="2">The sequence shown here is derived from an EMBL/GenBank/DDBJ whole genome shotgun (WGS) entry which is preliminary data.</text>
</comment>
<name>A0A511YZV9_9CELL</name>
<gene>
    <name evidence="2" type="ORF">AFE02nite_24530</name>
</gene>
<dbReference type="EMBL" id="BJYK01000009">
    <property type="protein sequence ID" value="GEN80719.1"/>
    <property type="molecule type" value="Genomic_DNA"/>
</dbReference>